<keyword evidence="1" id="KW-0472">Membrane</keyword>
<gene>
    <name evidence="2" type="ORF">B9Z19DRAFT_1079726</name>
</gene>
<dbReference type="AlphaFoldDB" id="A0A2T6ZXV4"/>
<evidence type="ECO:0000313" key="3">
    <source>
        <dbReference type="Proteomes" id="UP000244722"/>
    </source>
</evidence>
<keyword evidence="1" id="KW-0812">Transmembrane</keyword>
<organism evidence="2 3">
    <name type="scientific">Tuber borchii</name>
    <name type="common">White truffle</name>
    <dbReference type="NCBI Taxonomy" id="42251"/>
    <lineage>
        <taxon>Eukaryota</taxon>
        <taxon>Fungi</taxon>
        <taxon>Dikarya</taxon>
        <taxon>Ascomycota</taxon>
        <taxon>Pezizomycotina</taxon>
        <taxon>Pezizomycetes</taxon>
        <taxon>Pezizales</taxon>
        <taxon>Tuberaceae</taxon>
        <taxon>Tuber</taxon>
    </lineage>
</organism>
<comment type="caution">
    <text evidence="2">The sequence shown here is derived from an EMBL/GenBank/DDBJ whole genome shotgun (WGS) entry which is preliminary data.</text>
</comment>
<sequence length="68" mass="7794">MNNIEWSYAVFRVSWRVGGIITVCYIVVSGFNVRRSGVENCSTFHALVSWAAVPTSQISWASYWFVWT</sequence>
<accession>A0A2T6ZXV4</accession>
<feature type="non-terminal residue" evidence="2">
    <location>
        <position position="68"/>
    </location>
</feature>
<keyword evidence="1" id="KW-1133">Transmembrane helix</keyword>
<proteinExistence type="predicted"/>
<protein>
    <submittedName>
        <fullName evidence="2">Uncharacterized protein</fullName>
    </submittedName>
</protein>
<keyword evidence="3" id="KW-1185">Reference proteome</keyword>
<evidence type="ECO:0000256" key="1">
    <source>
        <dbReference type="SAM" id="Phobius"/>
    </source>
</evidence>
<dbReference type="Proteomes" id="UP000244722">
    <property type="component" value="Unassembled WGS sequence"/>
</dbReference>
<reference evidence="2 3" key="1">
    <citation type="submission" date="2017-04" db="EMBL/GenBank/DDBJ databases">
        <title>Draft genome sequence of Tuber borchii Vittad., a whitish edible truffle.</title>
        <authorList>
            <consortium name="DOE Joint Genome Institute"/>
            <person name="Murat C."/>
            <person name="Kuo A."/>
            <person name="Barry K.W."/>
            <person name="Clum A."/>
            <person name="Dockter R.B."/>
            <person name="Fauchery L."/>
            <person name="Iotti M."/>
            <person name="Kohler A."/>
            <person name="Labutti K."/>
            <person name="Lindquist E.A."/>
            <person name="Lipzen A."/>
            <person name="Ohm R.A."/>
            <person name="Wang M."/>
            <person name="Grigoriev I.V."/>
            <person name="Zambonelli A."/>
            <person name="Martin F.M."/>
        </authorList>
    </citation>
    <scope>NUCLEOTIDE SEQUENCE [LARGE SCALE GENOMIC DNA]</scope>
    <source>
        <strain evidence="2 3">Tbo3840</strain>
    </source>
</reference>
<name>A0A2T6ZXV4_TUBBO</name>
<evidence type="ECO:0000313" key="2">
    <source>
        <dbReference type="EMBL" id="PUU80309.1"/>
    </source>
</evidence>
<dbReference type="EMBL" id="NESQ01000068">
    <property type="protein sequence ID" value="PUU80309.1"/>
    <property type="molecule type" value="Genomic_DNA"/>
</dbReference>
<feature type="transmembrane region" description="Helical" evidence="1">
    <location>
        <begin position="6"/>
        <end position="28"/>
    </location>
</feature>